<keyword evidence="2" id="KW-1185">Reference proteome</keyword>
<name>A0A7I8D941_9BACL</name>
<organism evidence="1 2">
    <name type="scientific">Effusibacillus dendaii</name>
    <dbReference type="NCBI Taxonomy" id="2743772"/>
    <lineage>
        <taxon>Bacteria</taxon>
        <taxon>Bacillati</taxon>
        <taxon>Bacillota</taxon>
        <taxon>Bacilli</taxon>
        <taxon>Bacillales</taxon>
        <taxon>Alicyclobacillaceae</taxon>
        <taxon>Effusibacillus</taxon>
    </lineage>
</organism>
<sequence>MLLVADRHQTANHHHSIARYVLERYSQPFDTVLLNGLHASPSILRIAKQALRHPETYASRTGLESFLTRVPDHCFHLILFDPSEFLSDDTIQQSNLLYHIMRVLQPGGNCMFVASDSRRNGKIVPNGFRLVHRFMAAQFQLARLIGQAADDSLPFHLHPHQYLAVFRKPLAPA</sequence>
<evidence type="ECO:0000313" key="2">
    <source>
        <dbReference type="Proteomes" id="UP000593802"/>
    </source>
</evidence>
<protein>
    <recommendedName>
        <fullName evidence="3">Methyltransferase domain-containing protein</fullName>
    </recommendedName>
</protein>
<gene>
    <name evidence="1" type="ORF">skT53_03210</name>
</gene>
<dbReference type="RefSeq" id="WP_200759472.1">
    <property type="nucleotide sequence ID" value="NZ_AP023366.1"/>
</dbReference>
<dbReference type="InterPro" id="IPR029063">
    <property type="entry name" value="SAM-dependent_MTases_sf"/>
</dbReference>
<evidence type="ECO:0008006" key="3">
    <source>
        <dbReference type="Google" id="ProtNLM"/>
    </source>
</evidence>
<reference evidence="1 2" key="1">
    <citation type="submission" date="2020-08" db="EMBL/GenBank/DDBJ databases">
        <title>Complete Genome Sequence of Effusibacillus dendaii Strain skT53, Isolated from Farmland soil.</title>
        <authorList>
            <person name="Konishi T."/>
            <person name="Kawasaki H."/>
        </authorList>
    </citation>
    <scope>NUCLEOTIDE SEQUENCE [LARGE SCALE GENOMIC DNA]</scope>
    <source>
        <strain evidence="2">skT53</strain>
    </source>
</reference>
<dbReference type="AlphaFoldDB" id="A0A7I8D941"/>
<dbReference type="SUPFAM" id="SSF53335">
    <property type="entry name" value="S-adenosyl-L-methionine-dependent methyltransferases"/>
    <property type="match status" value="1"/>
</dbReference>
<evidence type="ECO:0000313" key="1">
    <source>
        <dbReference type="EMBL" id="BCJ85336.1"/>
    </source>
</evidence>
<accession>A0A7I8D941</accession>
<dbReference type="KEGG" id="eff:skT53_03210"/>
<dbReference type="Proteomes" id="UP000593802">
    <property type="component" value="Chromosome"/>
</dbReference>
<dbReference type="EMBL" id="AP023366">
    <property type="protein sequence ID" value="BCJ85336.1"/>
    <property type="molecule type" value="Genomic_DNA"/>
</dbReference>
<proteinExistence type="predicted"/>